<dbReference type="AlphaFoldDB" id="A0A0F9T4X4"/>
<protein>
    <submittedName>
        <fullName evidence="1">Uncharacterized protein</fullName>
    </submittedName>
</protein>
<proteinExistence type="predicted"/>
<accession>A0A0F9T4X4</accession>
<name>A0A0F9T4X4_9ZZZZ</name>
<organism evidence="1">
    <name type="scientific">marine sediment metagenome</name>
    <dbReference type="NCBI Taxonomy" id="412755"/>
    <lineage>
        <taxon>unclassified sequences</taxon>
        <taxon>metagenomes</taxon>
        <taxon>ecological metagenomes</taxon>
    </lineage>
</organism>
<reference evidence="1" key="1">
    <citation type="journal article" date="2015" name="Nature">
        <title>Complex archaea that bridge the gap between prokaryotes and eukaryotes.</title>
        <authorList>
            <person name="Spang A."/>
            <person name="Saw J.H."/>
            <person name="Jorgensen S.L."/>
            <person name="Zaremba-Niedzwiedzka K."/>
            <person name="Martijn J."/>
            <person name="Lind A.E."/>
            <person name="van Eijk R."/>
            <person name="Schleper C."/>
            <person name="Guy L."/>
            <person name="Ettema T.J."/>
        </authorList>
    </citation>
    <scope>NUCLEOTIDE SEQUENCE</scope>
</reference>
<dbReference type="EMBL" id="LAZR01001955">
    <property type="protein sequence ID" value="KKN36613.1"/>
    <property type="molecule type" value="Genomic_DNA"/>
</dbReference>
<comment type="caution">
    <text evidence="1">The sequence shown here is derived from an EMBL/GenBank/DDBJ whole genome shotgun (WGS) entry which is preliminary data.</text>
</comment>
<sequence length="53" mass="5921">MVKKEEKKDKCNPVKELAKDVLCALIASNENEDGIDTVKKAYEIANAFEDYGT</sequence>
<evidence type="ECO:0000313" key="1">
    <source>
        <dbReference type="EMBL" id="KKN36613.1"/>
    </source>
</evidence>
<gene>
    <name evidence="1" type="ORF">LCGC14_0772000</name>
</gene>